<evidence type="ECO:0000313" key="2">
    <source>
        <dbReference type="Proteomes" id="UP000796880"/>
    </source>
</evidence>
<reference evidence="1" key="1">
    <citation type="submission" date="2020-03" db="EMBL/GenBank/DDBJ databases">
        <title>A high-quality chromosome-level genome assembly of a woody plant with both climbing and erect habits, Rhamnella rubrinervis.</title>
        <authorList>
            <person name="Lu Z."/>
            <person name="Yang Y."/>
            <person name="Zhu X."/>
            <person name="Sun Y."/>
        </authorList>
    </citation>
    <scope>NUCLEOTIDE SEQUENCE</scope>
    <source>
        <strain evidence="1">BYM</strain>
        <tissue evidence="1">Leaf</tissue>
    </source>
</reference>
<keyword evidence="2" id="KW-1185">Reference proteome</keyword>
<proteinExistence type="predicted"/>
<evidence type="ECO:0000313" key="1">
    <source>
        <dbReference type="EMBL" id="KAF3446001.1"/>
    </source>
</evidence>
<comment type="caution">
    <text evidence="1">The sequence shown here is derived from an EMBL/GenBank/DDBJ whole genome shotgun (WGS) entry which is preliminary data.</text>
</comment>
<dbReference type="Proteomes" id="UP000796880">
    <property type="component" value="Unassembled WGS sequence"/>
</dbReference>
<dbReference type="AlphaFoldDB" id="A0A8K0MHD9"/>
<accession>A0A8K0MHD9</accession>
<dbReference type="EMBL" id="VOIH02000005">
    <property type="protein sequence ID" value="KAF3446001.1"/>
    <property type="molecule type" value="Genomic_DNA"/>
</dbReference>
<name>A0A8K0MHD9_9ROSA</name>
<protein>
    <submittedName>
        <fullName evidence="1">Uncharacterized protein</fullName>
    </submittedName>
</protein>
<gene>
    <name evidence="1" type="ORF">FNV43_RR11179</name>
</gene>
<sequence>MVRWITSLKASSVQTLWLPTRRGRVELASTVSSEGNVQENMEHDAKNIDASVMESKMEPIWVEDGILHIEATRLHANRFDRHAATRRDKASEATTFDSPYHCCESRREESIHFQSWRMGLSMRAVSLPAEDNQENGSMAGLRQHHVGDACVQRKPRTTSIYDKERLVRGRKNHPVMSTYVKRKGDEGEASLEPATTALAIRGLSRGFHTRSRRGVGMGGENVTVAFHRTHCGVFYLGESVWSSTDVCRTFRRF</sequence>
<organism evidence="1 2">
    <name type="scientific">Rhamnella rubrinervis</name>
    <dbReference type="NCBI Taxonomy" id="2594499"/>
    <lineage>
        <taxon>Eukaryota</taxon>
        <taxon>Viridiplantae</taxon>
        <taxon>Streptophyta</taxon>
        <taxon>Embryophyta</taxon>
        <taxon>Tracheophyta</taxon>
        <taxon>Spermatophyta</taxon>
        <taxon>Magnoliopsida</taxon>
        <taxon>eudicotyledons</taxon>
        <taxon>Gunneridae</taxon>
        <taxon>Pentapetalae</taxon>
        <taxon>rosids</taxon>
        <taxon>fabids</taxon>
        <taxon>Rosales</taxon>
        <taxon>Rhamnaceae</taxon>
        <taxon>rhamnoid group</taxon>
        <taxon>Rhamneae</taxon>
        <taxon>Rhamnella</taxon>
    </lineage>
</organism>